<keyword evidence="5" id="KW-0378">Hydrolase</keyword>
<dbReference type="Pfam" id="PF22352">
    <property type="entry name" value="K319L-like_PKD"/>
    <property type="match status" value="1"/>
</dbReference>
<evidence type="ECO:0000313" key="6">
    <source>
        <dbReference type="Proteomes" id="UP000001693"/>
    </source>
</evidence>
<dbReference type="PANTHER" id="PTHR13966:SF5">
    <property type="entry name" value="ENDONUCLEASE G, MITOCHONDRIAL"/>
    <property type="match status" value="1"/>
</dbReference>
<accession>B1XZ54</accession>
<keyword evidence="6" id="KW-1185">Reference proteome</keyword>
<dbReference type="GO" id="GO:0004519">
    <property type="term" value="F:endonuclease activity"/>
    <property type="evidence" value="ECO:0007669"/>
    <property type="project" value="UniProtKB-KW"/>
</dbReference>
<dbReference type="InterPro" id="IPR040255">
    <property type="entry name" value="Non-specific_endonuclease"/>
</dbReference>
<dbReference type="InterPro" id="IPR044925">
    <property type="entry name" value="His-Me_finger_sf"/>
</dbReference>
<dbReference type="InterPro" id="IPR020821">
    <property type="entry name" value="ENPP1-3/EXOG-like_nuc-like"/>
</dbReference>
<gene>
    <name evidence="5" type="ordered locus">Lcho_2962</name>
</gene>
<protein>
    <submittedName>
        <fullName evidence="5">DNA/RNA non-specific endonuclease</fullName>
    </submittedName>
</protein>
<dbReference type="HOGENOM" id="CLU_789416_0_0_4"/>
<dbReference type="eggNOG" id="COG1864">
    <property type="taxonomic scope" value="Bacteria"/>
</dbReference>
<dbReference type="SMART" id="SM00892">
    <property type="entry name" value="Endonuclease_NS"/>
    <property type="match status" value="1"/>
</dbReference>
<dbReference type="SMART" id="SM00477">
    <property type="entry name" value="NUC"/>
    <property type="match status" value="1"/>
</dbReference>
<proteinExistence type="predicted"/>
<name>B1XZ54_LEPCP</name>
<evidence type="ECO:0000256" key="1">
    <source>
        <dbReference type="PIRSR" id="PIRSR640255-1"/>
    </source>
</evidence>
<dbReference type="Proteomes" id="UP000001693">
    <property type="component" value="Chromosome"/>
</dbReference>
<dbReference type="Gene3D" id="2.60.40.10">
    <property type="entry name" value="Immunoglobulins"/>
    <property type="match status" value="1"/>
</dbReference>
<feature type="domain" description="ENPP1-3/EXOG-like endonuclease/phosphodiesterase" evidence="3">
    <location>
        <begin position="131"/>
        <end position="335"/>
    </location>
</feature>
<evidence type="ECO:0000256" key="2">
    <source>
        <dbReference type="PIRSR" id="PIRSR640255-2"/>
    </source>
</evidence>
<dbReference type="KEGG" id="lch:Lcho_2962"/>
<keyword evidence="2" id="KW-0479">Metal-binding</keyword>
<dbReference type="Pfam" id="PF01223">
    <property type="entry name" value="Endonuclease_NS"/>
    <property type="match status" value="1"/>
</dbReference>
<dbReference type="Gene3D" id="3.40.570.10">
    <property type="entry name" value="Extracellular Endonuclease, subunit A"/>
    <property type="match status" value="1"/>
</dbReference>
<evidence type="ECO:0000259" key="4">
    <source>
        <dbReference type="SMART" id="SM00892"/>
    </source>
</evidence>
<dbReference type="RefSeq" id="WP_012347978.1">
    <property type="nucleotide sequence ID" value="NC_010524.1"/>
</dbReference>
<dbReference type="InterPro" id="IPR013783">
    <property type="entry name" value="Ig-like_fold"/>
</dbReference>
<keyword evidence="5" id="KW-0540">Nuclease</keyword>
<dbReference type="AlphaFoldDB" id="B1XZ54"/>
<evidence type="ECO:0000313" key="5">
    <source>
        <dbReference type="EMBL" id="ACB35224.1"/>
    </source>
</evidence>
<reference evidence="5 6" key="1">
    <citation type="submission" date="2008-03" db="EMBL/GenBank/DDBJ databases">
        <title>Complete sequence of Leptothrix cholodnii SP-6.</title>
        <authorList>
            <consortium name="US DOE Joint Genome Institute"/>
            <person name="Copeland A."/>
            <person name="Lucas S."/>
            <person name="Lapidus A."/>
            <person name="Glavina del Rio T."/>
            <person name="Dalin E."/>
            <person name="Tice H."/>
            <person name="Bruce D."/>
            <person name="Goodwin L."/>
            <person name="Pitluck S."/>
            <person name="Chertkov O."/>
            <person name="Brettin T."/>
            <person name="Detter J.C."/>
            <person name="Han C."/>
            <person name="Kuske C.R."/>
            <person name="Schmutz J."/>
            <person name="Larimer F."/>
            <person name="Land M."/>
            <person name="Hauser L."/>
            <person name="Kyrpides N."/>
            <person name="Lykidis A."/>
            <person name="Emerson D."/>
            <person name="Richardson P."/>
        </authorList>
    </citation>
    <scope>NUCLEOTIDE SEQUENCE [LARGE SCALE GENOMIC DNA]</scope>
    <source>
        <strain evidence="6">ATCC 51168 / LMG 8142 / SP-6</strain>
    </source>
</reference>
<feature type="binding site" evidence="2">
    <location>
        <position position="227"/>
    </location>
    <ligand>
        <name>Mg(2+)</name>
        <dbReference type="ChEBI" id="CHEBI:18420"/>
        <note>catalytic</note>
    </ligand>
</feature>
<dbReference type="GO" id="GO:0003676">
    <property type="term" value="F:nucleic acid binding"/>
    <property type="evidence" value="ECO:0007669"/>
    <property type="project" value="InterPro"/>
</dbReference>
<evidence type="ECO:0000259" key="3">
    <source>
        <dbReference type="SMART" id="SM00477"/>
    </source>
</evidence>
<dbReference type="EMBL" id="CP001013">
    <property type="protein sequence ID" value="ACB35224.1"/>
    <property type="molecule type" value="Genomic_DNA"/>
</dbReference>
<dbReference type="GO" id="GO:0046872">
    <property type="term" value="F:metal ion binding"/>
    <property type="evidence" value="ECO:0007669"/>
    <property type="project" value="UniProtKB-KW"/>
</dbReference>
<dbReference type="SUPFAM" id="SSF54060">
    <property type="entry name" value="His-Me finger endonucleases"/>
    <property type="match status" value="1"/>
</dbReference>
<dbReference type="STRING" id="395495.Lcho_2962"/>
<feature type="active site" description="Proton acceptor" evidence="1">
    <location>
        <position position="196"/>
    </location>
</feature>
<feature type="domain" description="DNA/RNA non-specific endonuclease/pyrophosphatase/phosphodiesterase" evidence="4">
    <location>
        <begin position="130"/>
        <end position="332"/>
    </location>
</feature>
<dbReference type="GO" id="GO:0016787">
    <property type="term" value="F:hydrolase activity"/>
    <property type="evidence" value="ECO:0007669"/>
    <property type="project" value="InterPro"/>
</dbReference>
<sequence>MFLIVIGLSACGGGGDSGSTPPSTATNTAPQAALAVLGNVAPAVDTPLRLDASASRDADGDLLTYAWALVQRPAGSQAVLADAASALATLVPDVAGDYRVELMVSDGAGHSTVEPLTLQAGAGNRLVTLNHGTFELLYDCDAHTALRYGYTLAVDTGSAARPTTFTLGDPQLPSGCGQQLSAASYASVSTGWDRGHLVPANHMDASDALIAETFHMTNIVPQRSAFNQGLWADAETIAECHRDLAPVQVAGGVVYDDTANDLFLASHGIRTPDWFWMTLVTTEPGSGATRVIAWLFPNAVGLGALDDYIVSVNTLEGRVGANRVGLSILAADLKLTKPSASWVSPPDCNPG</sequence>
<keyword evidence="5" id="KW-0255">Endonuclease</keyword>
<dbReference type="InterPro" id="IPR044929">
    <property type="entry name" value="DNA/RNA_non-sp_Endonuclease_sf"/>
</dbReference>
<dbReference type="InterPro" id="IPR001604">
    <property type="entry name" value="Endo_G_ENPP1-like_dom"/>
</dbReference>
<organism evidence="5 6">
    <name type="scientific">Leptothrix cholodnii (strain ATCC 51168 / LMG 8142 / SP-6)</name>
    <name type="common">Leptothrix discophora (strain SP-6)</name>
    <dbReference type="NCBI Taxonomy" id="395495"/>
    <lineage>
        <taxon>Bacteria</taxon>
        <taxon>Pseudomonadati</taxon>
        <taxon>Pseudomonadota</taxon>
        <taxon>Betaproteobacteria</taxon>
        <taxon>Burkholderiales</taxon>
        <taxon>Sphaerotilaceae</taxon>
        <taxon>Leptothrix</taxon>
    </lineage>
</organism>
<dbReference type="PANTHER" id="PTHR13966">
    <property type="entry name" value="ENDONUCLEASE RELATED"/>
    <property type="match status" value="1"/>
</dbReference>